<dbReference type="GO" id="GO:0022857">
    <property type="term" value="F:transmembrane transporter activity"/>
    <property type="evidence" value="ECO:0007669"/>
    <property type="project" value="InterPro"/>
</dbReference>
<feature type="region of interest" description="Disordered" evidence="5">
    <location>
        <begin position="672"/>
        <end position="707"/>
    </location>
</feature>
<evidence type="ECO:0000256" key="5">
    <source>
        <dbReference type="SAM" id="MobiDB-lite"/>
    </source>
</evidence>
<feature type="transmembrane region" description="Helical" evidence="6">
    <location>
        <begin position="417"/>
        <end position="434"/>
    </location>
</feature>
<dbReference type="InterPro" id="IPR011701">
    <property type="entry name" value="MFS"/>
</dbReference>
<feature type="transmembrane region" description="Helical" evidence="6">
    <location>
        <begin position="556"/>
        <end position="575"/>
    </location>
</feature>
<name>A0AAF3FQZ0_9BILA</name>
<keyword evidence="7" id="KW-1185">Reference proteome</keyword>
<feature type="transmembrane region" description="Helical" evidence="6">
    <location>
        <begin position="498"/>
        <end position="517"/>
    </location>
</feature>
<feature type="transmembrane region" description="Helical" evidence="6">
    <location>
        <begin position="273"/>
        <end position="299"/>
    </location>
</feature>
<feature type="transmembrane region" description="Helical" evidence="6">
    <location>
        <begin position="467"/>
        <end position="486"/>
    </location>
</feature>
<dbReference type="WBParaSite" id="MBELARI_LOCUS9147">
    <property type="protein sequence ID" value="MBELARI_LOCUS9147"/>
    <property type="gene ID" value="MBELARI_LOCUS9147"/>
</dbReference>
<dbReference type="Proteomes" id="UP000887575">
    <property type="component" value="Unassembled WGS sequence"/>
</dbReference>
<evidence type="ECO:0000256" key="2">
    <source>
        <dbReference type="ARBA" id="ARBA00022692"/>
    </source>
</evidence>
<dbReference type="PANTHER" id="PTHR23507:SF11">
    <property type="entry name" value="SOLUTE CARRIER FAMILY RELATED"/>
    <property type="match status" value="1"/>
</dbReference>
<keyword evidence="4 6" id="KW-0472">Membrane</keyword>
<evidence type="ECO:0000313" key="7">
    <source>
        <dbReference type="Proteomes" id="UP000887575"/>
    </source>
</evidence>
<protein>
    <submittedName>
        <fullName evidence="8">Solute carrier family 46 member 3</fullName>
    </submittedName>
</protein>
<accession>A0AAF3FQZ0</accession>
<dbReference type="PANTHER" id="PTHR23507">
    <property type="entry name" value="ZGC:174356"/>
    <property type="match status" value="1"/>
</dbReference>
<feature type="transmembrane region" description="Helical" evidence="6">
    <location>
        <begin position="244"/>
        <end position="261"/>
    </location>
</feature>
<feature type="transmembrane region" description="Helical" evidence="6">
    <location>
        <begin position="340"/>
        <end position="360"/>
    </location>
</feature>
<feature type="transmembrane region" description="Helical" evidence="6">
    <location>
        <begin position="523"/>
        <end position="544"/>
    </location>
</feature>
<dbReference type="Gene3D" id="1.20.1250.20">
    <property type="entry name" value="MFS general substrate transporter like domains"/>
    <property type="match status" value="1"/>
</dbReference>
<evidence type="ECO:0000256" key="6">
    <source>
        <dbReference type="SAM" id="Phobius"/>
    </source>
</evidence>
<evidence type="ECO:0000256" key="1">
    <source>
        <dbReference type="ARBA" id="ARBA00004141"/>
    </source>
</evidence>
<evidence type="ECO:0000256" key="4">
    <source>
        <dbReference type="ARBA" id="ARBA00023136"/>
    </source>
</evidence>
<dbReference type="InterPro" id="IPR036259">
    <property type="entry name" value="MFS_trans_sf"/>
</dbReference>
<organism evidence="7 8">
    <name type="scientific">Mesorhabditis belari</name>
    <dbReference type="NCBI Taxonomy" id="2138241"/>
    <lineage>
        <taxon>Eukaryota</taxon>
        <taxon>Metazoa</taxon>
        <taxon>Ecdysozoa</taxon>
        <taxon>Nematoda</taxon>
        <taxon>Chromadorea</taxon>
        <taxon>Rhabditida</taxon>
        <taxon>Rhabditina</taxon>
        <taxon>Rhabditomorpha</taxon>
        <taxon>Rhabditoidea</taxon>
        <taxon>Rhabditidae</taxon>
        <taxon>Mesorhabditinae</taxon>
        <taxon>Mesorhabditis</taxon>
    </lineage>
</organism>
<keyword evidence="3 6" id="KW-1133">Transmembrane helix</keyword>
<keyword evidence="2 6" id="KW-0812">Transmembrane</keyword>
<dbReference type="AlphaFoldDB" id="A0AAF3FQZ0"/>
<feature type="transmembrane region" description="Helical" evidence="6">
    <location>
        <begin position="149"/>
        <end position="169"/>
    </location>
</feature>
<evidence type="ECO:0000313" key="8">
    <source>
        <dbReference type="WBParaSite" id="MBELARI_LOCUS9147"/>
    </source>
</evidence>
<proteinExistence type="predicted"/>
<feature type="transmembrane region" description="Helical" evidence="6">
    <location>
        <begin position="311"/>
        <end position="334"/>
    </location>
</feature>
<reference evidence="8" key="1">
    <citation type="submission" date="2024-02" db="UniProtKB">
        <authorList>
            <consortium name="WormBaseParasite"/>
        </authorList>
    </citation>
    <scope>IDENTIFICATION</scope>
</reference>
<dbReference type="SUPFAM" id="SSF103473">
    <property type="entry name" value="MFS general substrate transporter"/>
    <property type="match status" value="1"/>
</dbReference>
<dbReference type="GO" id="GO:0016020">
    <property type="term" value="C:membrane"/>
    <property type="evidence" value="ECO:0007669"/>
    <property type="project" value="UniProtKB-SubCell"/>
</dbReference>
<sequence length="707" mass="78863">MSKRKRALAKLVLRRSTTSTKSKSSARSETTTIESIAGLHINQTDANSAASLNGHFSFDLPMTPMEGSSMIASKCEEIIKEKSQEEATKWRIIYSRMTLEEIDEFLQLNHESEMAEAKVNSQKTLHTNARNSQEMKKEKVKKWAEKTRFFLQRLSVEPVIVLVYFGYVFGNTVQSPEIYRRICQIYYGNDPMVDCYDINNNTIEDSVQQRSAEWTLYNSLSYLIPAIFADTLLGAYGDRNGRKINILLGITGLLVSEYGYLLTLSNSAATPYWTTTVIGVFTGFTGYVAMIPVSCYAYLADISNGPTELTLRSGIFSVLQTTASVLGGLLAGLIHDHIGISTAIDIELAFIALGFIYTLVRIPQIPGLQEIERRIRVTTITSLSSVRKLRGFLGDVVALYKECIYTYRRPRVGHRRAFMFITVIVLMLTYTTQVETRTTGIGSVINNFVFRRTENGALGWDSEDLGYWNGMGYMMLIVGTIFGLVVFKKALDFRETTLILIGIVSSTLRTIIIGVAVSDWMMYVANVVGMFAGLVQPAVVSFMTQVVASSEIGRTLALFGIGADAAFILTAALYTNVYRWTVTWMPGFTFLLIAALQTMAFLAMLWVHFQAKKEGVGKEERSTPNIRQAISKIGEASSTIYPENSHPKVSKTSSRGLALPFGNSKKQVAIAESREDFASPMAGRRDRPLWSSHDDVSALRRESKTYY</sequence>
<feature type="transmembrane region" description="Helical" evidence="6">
    <location>
        <begin position="220"/>
        <end position="237"/>
    </location>
</feature>
<comment type="subcellular location">
    <subcellularLocation>
        <location evidence="1">Membrane</location>
        <topology evidence="1">Multi-pass membrane protein</topology>
    </subcellularLocation>
</comment>
<evidence type="ECO:0000256" key="3">
    <source>
        <dbReference type="ARBA" id="ARBA00022989"/>
    </source>
</evidence>
<feature type="transmembrane region" description="Helical" evidence="6">
    <location>
        <begin position="587"/>
        <end position="609"/>
    </location>
</feature>
<dbReference type="Pfam" id="PF07690">
    <property type="entry name" value="MFS_1"/>
    <property type="match status" value="1"/>
</dbReference>